<accession>A0A8J2QGA1</accession>
<gene>
    <name evidence="1" type="ORF">DCHRY22_LOCUS1612</name>
</gene>
<dbReference type="EMBL" id="CAKASE010000044">
    <property type="protein sequence ID" value="CAG9559828.1"/>
    <property type="molecule type" value="Genomic_DNA"/>
</dbReference>
<protein>
    <submittedName>
        <fullName evidence="1">(African queen) hypothetical protein</fullName>
    </submittedName>
</protein>
<keyword evidence="2" id="KW-1185">Reference proteome</keyword>
<evidence type="ECO:0000313" key="1">
    <source>
        <dbReference type="EMBL" id="CAG9559828.1"/>
    </source>
</evidence>
<evidence type="ECO:0000313" key="2">
    <source>
        <dbReference type="Proteomes" id="UP000789524"/>
    </source>
</evidence>
<comment type="caution">
    <text evidence="1">The sequence shown here is derived from an EMBL/GenBank/DDBJ whole genome shotgun (WGS) entry which is preliminary data.</text>
</comment>
<sequence>MSVEETISKKFSKCDMNGHNWVTEEEFRVVFPRGYRDYDFKRKKSDEPLIHLSSLLEGQSVLHKSILVGHSTDTELLTELLQDKKDIPTRMTTHDGQQPAKRIKLDSYYFNNPDIQKNGLKHCFICSNICNCSLLRSLKPKVSNEVLPLFSKELPELPDIQLIDNLNNISIELLTVGVYTPELAYEENNISDSDTQILTDDESTLTAEHNEETNYIDEENLVYESSQVIIYGITDTLQKVEDDSTIIENDICEDLKNYFHINNVFDIFNESMSE</sequence>
<reference evidence="1" key="1">
    <citation type="submission" date="2021-09" db="EMBL/GenBank/DDBJ databases">
        <authorList>
            <person name="Martin H S."/>
        </authorList>
    </citation>
    <scope>NUCLEOTIDE SEQUENCE</scope>
</reference>
<dbReference type="OrthoDB" id="6513042at2759"/>
<organism evidence="1 2">
    <name type="scientific">Danaus chrysippus</name>
    <name type="common">African queen</name>
    <dbReference type="NCBI Taxonomy" id="151541"/>
    <lineage>
        <taxon>Eukaryota</taxon>
        <taxon>Metazoa</taxon>
        <taxon>Ecdysozoa</taxon>
        <taxon>Arthropoda</taxon>
        <taxon>Hexapoda</taxon>
        <taxon>Insecta</taxon>
        <taxon>Pterygota</taxon>
        <taxon>Neoptera</taxon>
        <taxon>Endopterygota</taxon>
        <taxon>Lepidoptera</taxon>
        <taxon>Glossata</taxon>
        <taxon>Ditrysia</taxon>
        <taxon>Papilionoidea</taxon>
        <taxon>Nymphalidae</taxon>
        <taxon>Danainae</taxon>
        <taxon>Danaini</taxon>
        <taxon>Danaina</taxon>
        <taxon>Danaus</taxon>
        <taxon>Anosia</taxon>
    </lineage>
</organism>
<name>A0A8J2QGA1_9NEOP</name>
<dbReference type="Proteomes" id="UP000789524">
    <property type="component" value="Unassembled WGS sequence"/>
</dbReference>
<dbReference type="AlphaFoldDB" id="A0A8J2QGA1"/>
<proteinExistence type="predicted"/>